<dbReference type="SUPFAM" id="SSF48498">
    <property type="entry name" value="Tetracyclin repressor-like, C-terminal domain"/>
    <property type="match status" value="1"/>
</dbReference>
<dbReference type="PANTHER" id="PTHR43479:SF11">
    <property type="entry name" value="ACREF_ENVCD OPERON REPRESSOR-RELATED"/>
    <property type="match status" value="1"/>
</dbReference>
<evidence type="ECO:0000256" key="1">
    <source>
        <dbReference type="ARBA" id="ARBA00023125"/>
    </source>
</evidence>
<dbReference type="InterPro" id="IPR009057">
    <property type="entry name" value="Homeodomain-like_sf"/>
</dbReference>
<dbReference type="PROSITE" id="PS50977">
    <property type="entry name" value="HTH_TETR_2"/>
    <property type="match status" value="1"/>
</dbReference>
<dbReference type="PANTHER" id="PTHR43479">
    <property type="entry name" value="ACREF/ENVCD OPERON REPRESSOR-RELATED"/>
    <property type="match status" value="1"/>
</dbReference>
<dbReference type="SUPFAM" id="SSF46689">
    <property type="entry name" value="Homeodomain-like"/>
    <property type="match status" value="1"/>
</dbReference>
<dbReference type="RefSeq" id="WP_326125241.1">
    <property type="nucleotide sequence ID" value="NZ_JARSFG010000043.1"/>
</dbReference>
<dbReference type="Proteomes" id="UP001344888">
    <property type="component" value="Unassembled WGS sequence"/>
</dbReference>
<dbReference type="InterPro" id="IPR001647">
    <property type="entry name" value="HTH_TetR"/>
</dbReference>
<dbReference type="GO" id="GO:0003677">
    <property type="term" value="F:DNA binding"/>
    <property type="evidence" value="ECO:0007669"/>
    <property type="project" value="UniProtKB-UniRule"/>
</dbReference>
<reference evidence="4 5" key="1">
    <citation type="submission" date="2023-03" db="EMBL/GenBank/DDBJ databases">
        <title>Bacillus Genome Sequencing.</title>
        <authorList>
            <person name="Dunlap C."/>
        </authorList>
    </citation>
    <scope>NUCLEOTIDE SEQUENCE [LARGE SCALE GENOMIC DNA]</scope>
    <source>
        <strain evidence="4 5">B-59205</strain>
    </source>
</reference>
<dbReference type="InterPro" id="IPR050624">
    <property type="entry name" value="HTH-type_Tx_Regulator"/>
</dbReference>
<evidence type="ECO:0000259" key="3">
    <source>
        <dbReference type="PROSITE" id="PS50977"/>
    </source>
</evidence>
<name>A0AAW9NVW2_9BACL</name>
<gene>
    <name evidence="4" type="ORF">P9B03_20085</name>
</gene>
<evidence type="ECO:0000256" key="2">
    <source>
        <dbReference type="PROSITE-ProRule" id="PRU00335"/>
    </source>
</evidence>
<dbReference type="InterPro" id="IPR036271">
    <property type="entry name" value="Tet_transcr_reg_TetR-rel_C_sf"/>
</dbReference>
<dbReference type="Pfam" id="PF00440">
    <property type="entry name" value="TetR_N"/>
    <property type="match status" value="1"/>
</dbReference>
<feature type="domain" description="HTH tetR-type" evidence="3">
    <location>
        <begin position="11"/>
        <end position="71"/>
    </location>
</feature>
<dbReference type="AlphaFoldDB" id="A0AAW9NVW2"/>
<accession>A0AAW9NVW2</accession>
<evidence type="ECO:0000313" key="5">
    <source>
        <dbReference type="Proteomes" id="UP001344888"/>
    </source>
</evidence>
<proteinExistence type="predicted"/>
<feature type="DNA-binding region" description="H-T-H motif" evidence="2">
    <location>
        <begin position="34"/>
        <end position="53"/>
    </location>
</feature>
<dbReference type="Gene3D" id="1.10.10.60">
    <property type="entry name" value="Homeodomain-like"/>
    <property type="match status" value="1"/>
</dbReference>
<dbReference type="PRINTS" id="PR00455">
    <property type="entry name" value="HTHTETR"/>
</dbReference>
<organism evidence="4 5">
    <name type="scientific">Metasolibacillus meyeri</name>
    <dbReference type="NCBI Taxonomy" id="1071052"/>
    <lineage>
        <taxon>Bacteria</taxon>
        <taxon>Bacillati</taxon>
        <taxon>Bacillota</taxon>
        <taxon>Bacilli</taxon>
        <taxon>Bacillales</taxon>
        <taxon>Caryophanaceae</taxon>
        <taxon>Metasolibacillus</taxon>
    </lineage>
</organism>
<comment type="caution">
    <text evidence="4">The sequence shown here is derived from an EMBL/GenBank/DDBJ whole genome shotgun (WGS) entry which is preliminary data.</text>
</comment>
<dbReference type="Gene3D" id="1.10.357.10">
    <property type="entry name" value="Tetracycline Repressor, domain 2"/>
    <property type="match status" value="1"/>
</dbReference>
<keyword evidence="1 2" id="KW-0238">DNA-binding</keyword>
<sequence length="197" mass="22574">MASDKVARNMELKKARILEAATSIFAEKGYESTTMGDIAKKAEVGFGTVATYFGSKEELFYTCVVQPWQPLIAELQTFNVSPISYRHEIEEMTKKHVTFFNEQKVYMHLIVQVNGQYEKFPTIFKHINQQTNELYESLIQLITNGQKKQQLLEGDPSIIAISYISLLFGLRLSYVDNPPEEMLQQFATIAMRLFGVK</sequence>
<keyword evidence="5" id="KW-1185">Reference proteome</keyword>
<evidence type="ECO:0000313" key="4">
    <source>
        <dbReference type="EMBL" id="MEC1180756.1"/>
    </source>
</evidence>
<dbReference type="EMBL" id="JARSFG010000043">
    <property type="protein sequence ID" value="MEC1180756.1"/>
    <property type="molecule type" value="Genomic_DNA"/>
</dbReference>
<protein>
    <submittedName>
        <fullName evidence="4">TetR/AcrR family transcriptional regulator</fullName>
    </submittedName>
</protein>